<keyword evidence="1" id="KW-0808">Transferase</keyword>
<accession>A0ABW0HHR1</accession>
<keyword evidence="2" id="KW-1185">Reference proteome</keyword>
<dbReference type="GO" id="GO:0016746">
    <property type="term" value="F:acyltransferase activity"/>
    <property type="evidence" value="ECO:0007669"/>
    <property type="project" value="UniProtKB-KW"/>
</dbReference>
<comment type="caution">
    <text evidence="1">The sequence shown here is derived from an EMBL/GenBank/DDBJ whole genome shotgun (WGS) entry which is preliminary data.</text>
</comment>
<name>A0ABW0HHR1_9HYPH</name>
<dbReference type="EC" id="2.3.-.-" evidence="1"/>
<evidence type="ECO:0000313" key="2">
    <source>
        <dbReference type="Proteomes" id="UP001596104"/>
    </source>
</evidence>
<keyword evidence="1" id="KW-0012">Acyltransferase</keyword>
<sequence>MQLILSIMANVVPNLETQRLLLKPLALDDAPAIQAVFPQWEIVRFLASHIP</sequence>
<protein>
    <submittedName>
        <fullName evidence="1">GNAT family N-acetyltransferase</fullName>
        <ecNumber evidence="1">2.3.-.-</ecNumber>
    </submittedName>
</protein>
<dbReference type="EMBL" id="JBHSLV010000055">
    <property type="protein sequence ID" value="MFC5395863.1"/>
    <property type="molecule type" value="Genomic_DNA"/>
</dbReference>
<gene>
    <name evidence="1" type="ORF">ACFPPC_24820</name>
</gene>
<proteinExistence type="predicted"/>
<organism evidence="1 2">
    <name type="scientific">Bosea vestrisii</name>
    <dbReference type="NCBI Taxonomy" id="151416"/>
    <lineage>
        <taxon>Bacteria</taxon>
        <taxon>Pseudomonadati</taxon>
        <taxon>Pseudomonadota</taxon>
        <taxon>Alphaproteobacteria</taxon>
        <taxon>Hyphomicrobiales</taxon>
        <taxon>Boseaceae</taxon>
        <taxon>Bosea</taxon>
    </lineage>
</organism>
<dbReference type="RefSeq" id="WP_377012007.1">
    <property type="nucleotide sequence ID" value="NZ_JBHSLV010000055.1"/>
</dbReference>
<evidence type="ECO:0000313" key="1">
    <source>
        <dbReference type="EMBL" id="MFC5395863.1"/>
    </source>
</evidence>
<reference evidence="2" key="1">
    <citation type="journal article" date="2019" name="Int. J. Syst. Evol. Microbiol.">
        <title>The Global Catalogue of Microorganisms (GCM) 10K type strain sequencing project: providing services to taxonomists for standard genome sequencing and annotation.</title>
        <authorList>
            <consortium name="The Broad Institute Genomics Platform"/>
            <consortium name="The Broad Institute Genome Sequencing Center for Infectious Disease"/>
            <person name="Wu L."/>
            <person name="Ma J."/>
        </authorList>
    </citation>
    <scope>NUCLEOTIDE SEQUENCE [LARGE SCALE GENOMIC DNA]</scope>
    <source>
        <strain evidence="2">CGMCC 1.16326</strain>
    </source>
</reference>
<dbReference type="Proteomes" id="UP001596104">
    <property type="component" value="Unassembled WGS sequence"/>
</dbReference>